<protein>
    <submittedName>
        <fullName evidence="1">Uncharacterized protein</fullName>
    </submittedName>
</protein>
<gene>
    <name evidence="1" type="ORF">C5U62_07525</name>
</gene>
<dbReference type="AlphaFoldDB" id="A0A2T6GMF1"/>
<name>A0A2T6GMF1_9PSED</name>
<evidence type="ECO:0000313" key="1">
    <source>
        <dbReference type="EMBL" id="PUA45335.1"/>
    </source>
</evidence>
<dbReference type="EMBL" id="PYJM01000002">
    <property type="protein sequence ID" value="PUA45335.1"/>
    <property type="molecule type" value="Genomic_DNA"/>
</dbReference>
<dbReference type="RefSeq" id="WP_108544285.1">
    <property type="nucleotide sequence ID" value="NZ_PYJM01000002.1"/>
</dbReference>
<proteinExistence type="predicted"/>
<comment type="caution">
    <text evidence="1">The sequence shown here is derived from an EMBL/GenBank/DDBJ whole genome shotgun (WGS) entry which is preliminary data.</text>
</comment>
<evidence type="ECO:0000313" key="2">
    <source>
        <dbReference type="Proteomes" id="UP000244178"/>
    </source>
</evidence>
<reference evidence="1 2" key="1">
    <citation type="submission" date="2018-03" db="EMBL/GenBank/DDBJ databases">
        <title>Draft genome sequence of the plant growth promoting rhizobacterium Pseudomonas protegens strain BNJ-SS-45 isolated from wheat (Triticum aestivum) rhizosphere.</title>
        <authorList>
            <person name="Bajpai A."/>
            <person name="Shende K."/>
            <person name="Meena N."/>
            <person name="Upadhyayula S.R."/>
            <person name="Suravajhala P."/>
            <person name="Medicherla K.M."/>
            <person name="Johri B.N."/>
        </authorList>
    </citation>
    <scope>NUCLEOTIDE SEQUENCE [LARGE SCALE GENOMIC DNA]</scope>
    <source>
        <strain evidence="1 2">BNJ-SS-45</strain>
    </source>
</reference>
<sequence length="84" mass="9177">MREALDSVLDEQLSCLLRVGADMESVRNILVLYRDRGFSAAAVYNYLALLRLDASDAAEDRILEAMDIASGHCSAGCRVWGVGQ</sequence>
<dbReference type="Proteomes" id="UP000244178">
    <property type="component" value="Unassembled WGS sequence"/>
</dbReference>
<accession>A0A2T6GMF1</accession>
<organism evidence="1 2">
    <name type="scientific">Pseudomonas protegens</name>
    <dbReference type="NCBI Taxonomy" id="380021"/>
    <lineage>
        <taxon>Bacteria</taxon>
        <taxon>Pseudomonadati</taxon>
        <taxon>Pseudomonadota</taxon>
        <taxon>Gammaproteobacteria</taxon>
        <taxon>Pseudomonadales</taxon>
        <taxon>Pseudomonadaceae</taxon>
        <taxon>Pseudomonas</taxon>
    </lineage>
</organism>